<dbReference type="Pfam" id="PF13091">
    <property type="entry name" value="PLDc_2"/>
    <property type="match status" value="1"/>
</dbReference>
<dbReference type="STRING" id="59374.FSU_2633"/>
<dbReference type="AlphaFoldDB" id="C9RJH4"/>
<reference evidence="4" key="2">
    <citation type="submission" date="2010-08" db="EMBL/GenBank/DDBJ databases">
        <title>Complete sequence of Fibrobacter succinogenes subsp. succinogenes S85.</title>
        <authorList>
            <person name="Durkin A.S."/>
            <person name="Nelson K.E."/>
            <person name="Morrison M."/>
            <person name="Forsberg C.W."/>
            <person name="Wilson D.B."/>
            <person name="Russell J.B."/>
            <person name="Cann I.K.O."/>
            <person name="Mackie R.I."/>
            <person name="White B.A."/>
        </authorList>
    </citation>
    <scope>NUCLEOTIDE SEQUENCE [LARGE SCALE GENOMIC DNA]</scope>
    <source>
        <strain evidence="4">ATCC 19169 / S85</strain>
    </source>
</reference>
<dbReference type="RefSeq" id="WP_014546752.1">
    <property type="nucleotide sequence ID" value="NC_013410.1"/>
</dbReference>
<dbReference type="OrthoDB" id="7544217at2"/>
<evidence type="ECO:0000259" key="1">
    <source>
        <dbReference type="Pfam" id="PF13091"/>
    </source>
</evidence>
<dbReference type="SUPFAM" id="SSF56024">
    <property type="entry name" value="Phospholipase D/nuclease"/>
    <property type="match status" value="1"/>
</dbReference>
<sequence length="458" mass="53632">MFYSNKLHNKSNIQKLTLDELVNRLSCKSDVFVVSCFYGLDTIQNFFDKMYDCGRQGRSTTVIVSSQGSSTDRLISILKDLTRVKLHQTQKLYVYENSSLLHTKLYLSMDSNVSKNTCCLVGSLNLSDNAFSSNEEILVDIAETKDKKAASDYIDSILYENDKSLIDVKELQNEMKGIKDIDAFLKAKYAKKCEAIFNGTLKDFIGNGYIFFKAQRNFSLTYPQKSLWDNWLSNIDPQSRKNLIPNTKNPRLNVYDLLGINEEIDEADTIYIKQNSVETNLGYWVPTGKRHDFIQETINKITDQRKERYDSINNILIQNRENLSNDTSKRLKDSFDRLNMLLTEDKKLKENDFDELKEEFCRFIREKSMWFEKGENKELYKQNGIYFNPMPNFWDDIPAVKEFRESFFDDIKLRHSKNGKKIVDVLFEYFEMEKGEVNLNKKLGEWKKIDEESFKPKG</sequence>
<proteinExistence type="predicted"/>
<name>C9RJH4_FIBSS</name>
<reference evidence="2 5" key="1">
    <citation type="submission" date="2009-10" db="EMBL/GenBank/DDBJ databases">
        <title>Complete sequence of Fibrobacter succinogenes subsp. succinogenes S85.</title>
        <authorList>
            <consortium name="US DOE Joint Genome Institute"/>
            <person name="Lucas S."/>
            <person name="Copeland A."/>
            <person name="Lapidus A."/>
            <person name="Glavina del Rio T."/>
            <person name="Tice H."/>
            <person name="Bruce D."/>
            <person name="Goodwin L."/>
            <person name="Pitluck S."/>
            <person name="Chertkov O."/>
            <person name="Detter J.C."/>
            <person name="Han C."/>
            <person name="Tapia R."/>
            <person name="Larimer F."/>
            <person name="Land M."/>
            <person name="Hauser L."/>
            <person name="Kyrpides N."/>
            <person name="Mikhailova N."/>
            <person name="Weimer P.J."/>
            <person name="Stevenson D.M."/>
            <person name="Boyum J."/>
            <person name="Brumm P.I."/>
            <person name="Mead D."/>
        </authorList>
    </citation>
    <scope>NUCLEOTIDE SEQUENCE [LARGE SCALE GENOMIC DNA]</scope>
    <source>
        <strain evidence="5">ATCC 19169 / S85</strain>
        <strain evidence="2">S85</strain>
    </source>
</reference>
<evidence type="ECO:0000313" key="3">
    <source>
        <dbReference type="EMBL" id="ADL26797.1"/>
    </source>
</evidence>
<dbReference type="HOGENOM" id="CLU_596832_0_0_0"/>
<dbReference type="EMBL" id="CP002158">
    <property type="protein sequence ID" value="ADL26797.1"/>
    <property type="molecule type" value="Genomic_DNA"/>
</dbReference>
<dbReference type="Proteomes" id="UP000001497">
    <property type="component" value="Chromosome"/>
</dbReference>
<dbReference type="Gene3D" id="3.30.870.10">
    <property type="entry name" value="Endonuclease Chain A"/>
    <property type="match status" value="1"/>
</dbReference>
<gene>
    <name evidence="2" type="ordered locus">Fisuc_2104</name>
    <name evidence="3" type="ordered locus">FSU_2633</name>
</gene>
<dbReference type="KEGG" id="fsc:FSU_2633"/>
<dbReference type="EMBL" id="CP001792">
    <property type="protein sequence ID" value="ACX75691.1"/>
    <property type="molecule type" value="Genomic_DNA"/>
</dbReference>
<dbReference type="KEGG" id="fsu:Fisuc_2104"/>
<dbReference type="CDD" id="cd09117">
    <property type="entry name" value="PLDc_Bfil_DEXD_like"/>
    <property type="match status" value="1"/>
</dbReference>
<keyword evidence="5" id="KW-1185">Reference proteome</keyword>
<dbReference type="InterPro" id="IPR025202">
    <property type="entry name" value="PLD-like_dom"/>
</dbReference>
<accession>C9RJH4</accession>
<evidence type="ECO:0000313" key="5">
    <source>
        <dbReference type="Proteomes" id="UP000001497"/>
    </source>
</evidence>
<dbReference type="Proteomes" id="UP000000517">
    <property type="component" value="Chromosome"/>
</dbReference>
<reference evidence="3" key="3">
    <citation type="submission" date="2010-08" db="EMBL/GenBank/DDBJ databases">
        <authorList>
            <person name="Durkin A.S."/>
            <person name="Nelson K.E."/>
            <person name="Morrison M."/>
            <person name="Forsberg C.W."/>
            <person name="Wilson D.B."/>
            <person name="Russell J.B."/>
            <person name="Cann I.K.O."/>
            <person name="Mackie R.I."/>
            <person name="White B.A."/>
        </authorList>
    </citation>
    <scope>NUCLEOTIDE SEQUENCE</scope>
    <source>
        <strain evidence="3">S85</strain>
    </source>
</reference>
<organism evidence="3 4">
    <name type="scientific">Fibrobacter succinogenes (strain ATCC 19169 / S85)</name>
    <dbReference type="NCBI Taxonomy" id="59374"/>
    <lineage>
        <taxon>Bacteria</taxon>
        <taxon>Pseudomonadati</taxon>
        <taxon>Fibrobacterota</taxon>
        <taxon>Fibrobacteria</taxon>
        <taxon>Fibrobacterales</taxon>
        <taxon>Fibrobacteraceae</taxon>
        <taxon>Fibrobacter</taxon>
    </lineage>
</organism>
<protein>
    <recommendedName>
        <fullName evidence="1">Phospholipase D-like domain-containing protein</fullName>
    </recommendedName>
</protein>
<feature type="domain" description="Phospholipase D-like" evidence="1">
    <location>
        <begin position="31"/>
        <end position="154"/>
    </location>
</feature>
<evidence type="ECO:0000313" key="2">
    <source>
        <dbReference type="EMBL" id="ACX75691.1"/>
    </source>
</evidence>
<evidence type="ECO:0000313" key="4">
    <source>
        <dbReference type="Proteomes" id="UP000000517"/>
    </source>
</evidence>